<dbReference type="PANTHER" id="PTHR43861:SF1">
    <property type="entry name" value="TRANS-ACONITATE 2-METHYLTRANSFERASE"/>
    <property type="match status" value="1"/>
</dbReference>
<dbReference type="InterPro" id="IPR029063">
    <property type="entry name" value="SAM-dependent_MTases_sf"/>
</dbReference>
<reference evidence="4" key="1">
    <citation type="submission" date="2022-08" db="EMBL/GenBank/DDBJ databases">
        <title>Draft genome sequencing of Roseisolibacter agri AW1220.</title>
        <authorList>
            <person name="Tobiishi Y."/>
            <person name="Tonouchi A."/>
        </authorList>
    </citation>
    <scope>NUCLEOTIDE SEQUENCE</scope>
    <source>
        <strain evidence="4">AW1220</strain>
    </source>
</reference>
<protein>
    <submittedName>
        <fullName evidence="4">Methyltransferase</fullName>
    </submittedName>
</protein>
<dbReference type="SUPFAM" id="SSF53335">
    <property type="entry name" value="S-adenosyl-L-methionine-dependent methyltransferases"/>
    <property type="match status" value="1"/>
</dbReference>
<dbReference type="Gene3D" id="3.40.50.150">
    <property type="entry name" value="Vaccinia Virus protein VP39"/>
    <property type="match status" value="1"/>
</dbReference>
<dbReference type="GO" id="GO:0008168">
    <property type="term" value="F:methyltransferase activity"/>
    <property type="evidence" value="ECO:0007669"/>
    <property type="project" value="UniProtKB-KW"/>
</dbReference>
<dbReference type="InterPro" id="IPR041698">
    <property type="entry name" value="Methyltransf_25"/>
</dbReference>
<gene>
    <name evidence="4" type="ORF">rosag_31440</name>
</gene>
<feature type="domain" description="Methyltransferase" evidence="3">
    <location>
        <begin position="62"/>
        <end position="158"/>
    </location>
</feature>
<evidence type="ECO:0000313" key="5">
    <source>
        <dbReference type="Proteomes" id="UP001161325"/>
    </source>
</evidence>
<dbReference type="Pfam" id="PF13649">
    <property type="entry name" value="Methyltransf_25"/>
    <property type="match status" value="1"/>
</dbReference>
<dbReference type="EMBL" id="BRXS01000005">
    <property type="protein sequence ID" value="GLC26631.1"/>
    <property type="molecule type" value="Genomic_DNA"/>
</dbReference>
<organism evidence="4 5">
    <name type="scientific">Roseisolibacter agri</name>
    <dbReference type="NCBI Taxonomy" id="2014610"/>
    <lineage>
        <taxon>Bacteria</taxon>
        <taxon>Pseudomonadati</taxon>
        <taxon>Gemmatimonadota</taxon>
        <taxon>Gemmatimonadia</taxon>
        <taxon>Gemmatimonadales</taxon>
        <taxon>Gemmatimonadaceae</taxon>
        <taxon>Roseisolibacter</taxon>
    </lineage>
</organism>
<dbReference type="AlphaFoldDB" id="A0AA37QD05"/>
<evidence type="ECO:0000259" key="3">
    <source>
        <dbReference type="Pfam" id="PF13649"/>
    </source>
</evidence>
<comment type="caution">
    <text evidence="4">The sequence shown here is derived from an EMBL/GenBank/DDBJ whole genome shotgun (WGS) entry which is preliminary data.</text>
</comment>
<keyword evidence="2" id="KW-0808">Transferase</keyword>
<dbReference type="PANTHER" id="PTHR43861">
    <property type="entry name" value="TRANS-ACONITATE 2-METHYLTRANSFERASE-RELATED"/>
    <property type="match status" value="1"/>
</dbReference>
<dbReference type="RefSeq" id="WP_284351088.1">
    <property type="nucleotide sequence ID" value="NZ_BRXS01000005.1"/>
</dbReference>
<keyword evidence="1 4" id="KW-0489">Methyltransferase</keyword>
<dbReference type="Proteomes" id="UP001161325">
    <property type="component" value="Unassembled WGS sequence"/>
</dbReference>
<keyword evidence="5" id="KW-1185">Reference proteome</keyword>
<evidence type="ECO:0000256" key="2">
    <source>
        <dbReference type="ARBA" id="ARBA00022679"/>
    </source>
</evidence>
<sequence length="241" mass="24977">MTTPDASDDARHARLAESWEANADAWTSAVREGAIASRRAGTDAAIVAACAAAVPTLAGAAVLDVGCGEGWLARALAAKGARVLGVDASAPLIERARAAQPPADAPAPAYAVASYEAMAADLALARGPFDVIAVNFALLGDPVAPALAACAARLAPGGRVVVQTVHPWVAAGDGPYEPGWREETFAAFAVPFPSTMPWYFRTMAGWLDALRDAGLRLERVHEPLHPETRRPLSLVLAAGRD</sequence>
<name>A0AA37QD05_9BACT</name>
<evidence type="ECO:0000256" key="1">
    <source>
        <dbReference type="ARBA" id="ARBA00022603"/>
    </source>
</evidence>
<dbReference type="GO" id="GO:0032259">
    <property type="term" value="P:methylation"/>
    <property type="evidence" value="ECO:0007669"/>
    <property type="project" value="UniProtKB-KW"/>
</dbReference>
<accession>A0AA37QD05</accession>
<evidence type="ECO:0000313" key="4">
    <source>
        <dbReference type="EMBL" id="GLC26631.1"/>
    </source>
</evidence>
<proteinExistence type="predicted"/>
<dbReference type="CDD" id="cd02440">
    <property type="entry name" value="AdoMet_MTases"/>
    <property type="match status" value="1"/>
</dbReference>